<dbReference type="SUPFAM" id="SSF52343">
    <property type="entry name" value="Ferredoxin reductase-like, C-terminal NADP-linked domain"/>
    <property type="match status" value="1"/>
</dbReference>
<evidence type="ECO:0000256" key="12">
    <source>
        <dbReference type="ARBA" id="ARBA00023136"/>
    </source>
</evidence>
<dbReference type="STRING" id="504805.SAMN05421505_10384"/>
<feature type="transmembrane region" description="Helical" evidence="14">
    <location>
        <begin position="74"/>
        <end position="95"/>
    </location>
</feature>
<evidence type="ECO:0000256" key="3">
    <source>
        <dbReference type="ARBA" id="ARBA00022630"/>
    </source>
</evidence>
<feature type="compositionally biased region" description="Polar residues" evidence="13">
    <location>
        <begin position="1"/>
        <end position="12"/>
    </location>
</feature>
<feature type="transmembrane region" description="Helical" evidence="14">
    <location>
        <begin position="186"/>
        <end position="207"/>
    </location>
</feature>
<dbReference type="PROSITE" id="PS51384">
    <property type="entry name" value="FAD_FR"/>
    <property type="match status" value="1"/>
</dbReference>
<feature type="region of interest" description="Disordered" evidence="13">
    <location>
        <begin position="1"/>
        <end position="33"/>
    </location>
</feature>
<feature type="compositionally biased region" description="Basic residues" evidence="13">
    <location>
        <begin position="16"/>
        <end position="25"/>
    </location>
</feature>
<keyword evidence="3" id="KW-0285">Flavoprotein</keyword>
<dbReference type="Pfam" id="PF00175">
    <property type="entry name" value="NAD_binding_1"/>
    <property type="match status" value="1"/>
</dbReference>
<dbReference type="InterPro" id="IPR001433">
    <property type="entry name" value="OxRdtase_FAD/NAD-bd"/>
</dbReference>
<dbReference type="PANTHER" id="PTHR47354">
    <property type="entry name" value="NADH OXIDOREDUCTASE HCR"/>
    <property type="match status" value="1"/>
</dbReference>
<dbReference type="RefSeq" id="WP_245690772.1">
    <property type="nucleotide sequence ID" value="NZ_FNCN01000003.1"/>
</dbReference>
<reference evidence="16 17" key="1">
    <citation type="submission" date="2016-10" db="EMBL/GenBank/DDBJ databases">
        <authorList>
            <person name="de Groot N.N."/>
        </authorList>
    </citation>
    <scope>NUCLEOTIDE SEQUENCE [LARGE SCALE GENOMIC DNA]</scope>
    <source>
        <strain evidence="16 17">CPCC 201354</strain>
    </source>
</reference>
<evidence type="ECO:0000256" key="1">
    <source>
        <dbReference type="ARBA" id="ARBA00001974"/>
    </source>
</evidence>
<dbReference type="InterPro" id="IPR017938">
    <property type="entry name" value="Riboflavin_synthase-like_b-brl"/>
</dbReference>
<accession>A0A1G7T340</accession>
<dbReference type="PRINTS" id="PR00410">
    <property type="entry name" value="PHEHYDRXLASE"/>
</dbReference>
<name>A0A1G7T340_9ACTN</name>
<evidence type="ECO:0000256" key="4">
    <source>
        <dbReference type="ARBA" id="ARBA00022692"/>
    </source>
</evidence>
<feature type="transmembrane region" description="Helical" evidence="14">
    <location>
        <begin position="219"/>
        <end position="238"/>
    </location>
</feature>
<gene>
    <name evidence="16" type="ORF">SAMN05421505_10384</name>
</gene>
<evidence type="ECO:0000256" key="5">
    <source>
        <dbReference type="ARBA" id="ARBA00022714"/>
    </source>
</evidence>
<dbReference type="InterPro" id="IPR039261">
    <property type="entry name" value="FNR_nucleotide-bd"/>
</dbReference>
<evidence type="ECO:0000259" key="15">
    <source>
        <dbReference type="PROSITE" id="PS51384"/>
    </source>
</evidence>
<dbReference type="InterPro" id="IPR050415">
    <property type="entry name" value="MRET"/>
</dbReference>
<keyword evidence="6" id="KW-0479">Metal-binding</keyword>
<keyword evidence="5" id="KW-0001">2Fe-2S</keyword>
<protein>
    <submittedName>
        <fullName evidence="16">Ferredoxin-NADP reductase</fullName>
    </submittedName>
</protein>
<dbReference type="GO" id="GO:0050660">
    <property type="term" value="F:flavin adenine dinucleotide binding"/>
    <property type="evidence" value="ECO:0007669"/>
    <property type="project" value="TreeGrafter"/>
</dbReference>
<evidence type="ECO:0000256" key="8">
    <source>
        <dbReference type="ARBA" id="ARBA00022989"/>
    </source>
</evidence>
<dbReference type="SUPFAM" id="SSF63380">
    <property type="entry name" value="Riboflavin synthase domain-like"/>
    <property type="match status" value="1"/>
</dbReference>
<keyword evidence="17" id="KW-1185">Reference proteome</keyword>
<evidence type="ECO:0000256" key="13">
    <source>
        <dbReference type="SAM" id="MobiDB-lite"/>
    </source>
</evidence>
<dbReference type="InterPro" id="IPR013130">
    <property type="entry name" value="Fe3_Rdtase_TM_dom"/>
</dbReference>
<dbReference type="GO" id="GO:0016020">
    <property type="term" value="C:membrane"/>
    <property type="evidence" value="ECO:0007669"/>
    <property type="project" value="UniProtKB-SubCell"/>
</dbReference>
<dbReference type="EMBL" id="FNCN01000003">
    <property type="protein sequence ID" value="SDG29746.1"/>
    <property type="molecule type" value="Genomic_DNA"/>
</dbReference>
<sequence length="471" mass="52240">MRTTADQHTVRVSGTRLRRRRRRRREAPDRSPAGTRANLDRVVILFIYSGVAAATAGCWSELGSVTGLAAWLSWVGRLTGLLAGYLCAVLLGLMARIPALDRGVGTDRLARWHATAGRYTISLSLIHMTFATAAYAVRNGVGPFDGALTLVLTGPALLEATVAIILLAGVAVISMREVRRRVSYEVWHYLHFATYGAVFLAFAHQLTGPDFDANPLMGLFWWTLYLAVCGALIWYRFLTPVRRALRHRLRVAHVRVESPEVVSVYLTGEHLDELDAEPGQFLRWRFLTPGMWWTANPYSLSAPANPRFLRITVKGVGKHSRALAHLRPGTRVWAEGPYGALTAARLRRRRVLLIGGGVGISPLRALFETLPGEVTLVYLARRDEDLVLRSELDAIAERRGAHIHYTVDDPYGSTNGRSVPLTGRALRALIPGLPEHDVYLCGPSGMTTAARHALRRAGVPRRRIHIECFDF</sequence>
<feature type="domain" description="FAD-binding FR-type" evidence="15">
    <location>
        <begin position="244"/>
        <end position="344"/>
    </location>
</feature>
<proteinExistence type="predicted"/>
<organism evidence="16 17">
    <name type="scientific">Sinosporangium album</name>
    <dbReference type="NCBI Taxonomy" id="504805"/>
    <lineage>
        <taxon>Bacteria</taxon>
        <taxon>Bacillati</taxon>
        <taxon>Actinomycetota</taxon>
        <taxon>Actinomycetes</taxon>
        <taxon>Streptosporangiales</taxon>
        <taxon>Streptosporangiaceae</taxon>
        <taxon>Sinosporangium</taxon>
    </lineage>
</organism>
<keyword evidence="4 14" id="KW-0812">Transmembrane</keyword>
<feature type="transmembrane region" description="Helical" evidence="14">
    <location>
        <begin position="116"/>
        <end position="136"/>
    </location>
</feature>
<feature type="transmembrane region" description="Helical" evidence="14">
    <location>
        <begin position="156"/>
        <end position="174"/>
    </location>
</feature>
<dbReference type="AlphaFoldDB" id="A0A1G7T340"/>
<keyword evidence="12 14" id="KW-0472">Membrane</keyword>
<dbReference type="PANTHER" id="PTHR47354:SF8">
    <property type="entry name" value="1,2-PHENYLACETYL-COA EPOXIDASE, SUBUNIT E"/>
    <property type="match status" value="1"/>
</dbReference>
<dbReference type="Gene3D" id="2.40.30.10">
    <property type="entry name" value="Translation factors"/>
    <property type="match status" value="1"/>
</dbReference>
<dbReference type="Gene3D" id="3.40.50.80">
    <property type="entry name" value="Nucleotide-binding domain of ferredoxin-NADP reductase (FNR) module"/>
    <property type="match status" value="1"/>
</dbReference>
<keyword evidence="9" id="KW-0560">Oxidoreductase</keyword>
<evidence type="ECO:0000256" key="2">
    <source>
        <dbReference type="ARBA" id="ARBA00004141"/>
    </source>
</evidence>
<dbReference type="GO" id="GO:0016491">
    <property type="term" value="F:oxidoreductase activity"/>
    <property type="evidence" value="ECO:0007669"/>
    <property type="project" value="UniProtKB-KW"/>
</dbReference>
<evidence type="ECO:0000313" key="17">
    <source>
        <dbReference type="Proteomes" id="UP000198923"/>
    </source>
</evidence>
<keyword evidence="7" id="KW-0274">FAD</keyword>
<comment type="cofactor">
    <cofactor evidence="1">
        <name>FAD</name>
        <dbReference type="ChEBI" id="CHEBI:57692"/>
    </cofactor>
</comment>
<keyword evidence="11" id="KW-0411">Iron-sulfur</keyword>
<evidence type="ECO:0000256" key="9">
    <source>
        <dbReference type="ARBA" id="ARBA00023002"/>
    </source>
</evidence>
<dbReference type="Proteomes" id="UP000198923">
    <property type="component" value="Unassembled WGS sequence"/>
</dbReference>
<evidence type="ECO:0000256" key="6">
    <source>
        <dbReference type="ARBA" id="ARBA00022723"/>
    </source>
</evidence>
<dbReference type="Pfam" id="PF01794">
    <property type="entry name" value="Ferric_reduct"/>
    <property type="match status" value="1"/>
</dbReference>
<evidence type="ECO:0000256" key="11">
    <source>
        <dbReference type="ARBA" id="ARBA00023014"/>
    </source>
</evidence>
<evidence type="ECO:0000313" key="16">
    <source>
        <dbReference type="EMBL" id="SDG29746.1"/>
    </source>
</evidence>
<evidence type="ECO:0000256" key="14">
    <source>
        <dbReference type="SAM" id="Phobius"/>
    </source>
</evidence>
<dbReference type="GO" id="GO:0051537">
    <property type="term" value="F:2 iron, 2 sulfur cluster binding"/>
    <property type="evidence" value="ECO:0007669"/>
    <property type="project" value="UniProtKB-KW"/>
</dbReference>
<dbReference type="GO" id="GO:0046872">
    <property type="term" value="F:metal ion binding"/>
    <property type="evidence" value="ECO:0007669"/>
    <property type="project" value="UniProtKB-KW"/>
</dbReference>
<comment type="subcellular location">
    <subcellularLocation>
        <location evidence="2">Membrane</location>
        <topology evidence="2">Multi-pass membrane protein</topology>
    </subcellularLocation>
</comment>
<keyword evidence="8 14" id="KW-1133">Transmembrane helix</keyword>
<evidence type="ECO:0000256" key="10">
    <source>
        <dbReference type="ARBA" id="ARBA00023004"/>
    </source>
</evidence>
<feature type="transmembrane region" description="Helical" evidence="14">
    <location>
        <begin position="42"/>
        <end position="62"/>
    </location>
</feature>
<keyword evidence="10" id="KW-0408">Iron</keyword>
<dbReference type="InterPro" id="IPR017927">
    <property type="entry name" value="FAD-bd_FR_type"/>
</dbReference>
<evidence type="ECO:0000256" key="7">
    <source>
        <dbReference type="ARBA" id="ARBA00022827"/>
    </source>
</evidence>